<dbReference type="InterPro" id="IPR051199">
    <property type="entry name" value="LPS_LOS_Heptosyltrfase"/>
</dbReference>
<evidence type="ECO:0000256" key="7">
    <source>
        <dbReference type="ARBA" id="ARBA00022985"/>
    </source>
</evidence>
<protein>
    <recommendedName>
        <fullName evidence="11">Lipopolysaccharide heptosyltransferase 1</fullName>
        <ecNumber evidence="10">2.4.99.23</ecNumber>
    </recommendedName>
    <alternativeName>
        <fullName evidence="12">ADP-heptose:lipopolysaccharide heptosyltransferase I</fullName>
    </alternativeName>
</protein>
<keyword evidence="4" id="KW-0997">Cell inner membrane</keyword>
<dbReference type="EC" id="2.4.99.23" evidence="10"/>
<keyword evidence="7" id="KW-0448">Lipopolysaccharide biosynthesis</keyword>
<organism evidence="14 15">
    <name type="scientific">Vogesella aquatica</name>
    <dbReference type="NCBI Taxonomy" id="2984206"/>
    <lineage>
        <taxon>Bacteria</taxon>
        <taxon>Pseudomonadati</taxon>
        <taxon>Pseudomonadota</taxon>
        <taxon>Betaproteobacteria</taxon>
        <taxon>Neisseriales</taxon>
        <taxon>Chromobacteriaceae</taxon>
        <taxon>Vogesella</taxon>
    </lineage>
</organism>
<evidence type="ECO:0000256" key="13">
    <source>
        <dbReference type="ARBA" id="ARBA00049201"/>
    </source>
</evidence>
<dbReference type="CDD" id="cd03789">
    <property type="entry name" value="GT9_LPS_heptosyltransferase"/>
    <property type="match status" value="1"/>
</dbReference>
<dbReference type="PANTHER" id="PTHR30160">
    <property type="entry name" value="TETRAACYLDISACCHARIDE 4'-KINASE-RELATED"/>
    <property type="match status" value="1"/>
</dbReference>
<evidence type="ECO:0000256" key="3">
    <source>
        <dbReference type="ARBA" id="ARBA00022475"/>
    </source>
</evidence>
<name>A0ABT5IWA2_9NEIS</name>
<proteinExistence type="inferred from homology"/>
<evidence type="ECO:0000256" key="12">
    <source>
        <dbReference type="ARBA" id="ARBA00044330"/>
    </source>
</evidence>
<evidence type="ECO:0000256" key="10">
    <source>
        <dbReference type="ARBA" id="ARBA00044041"/>
    </source>
</evidence>
<evidence type="ECO:0000256" key="4">
    <source>
        <dbReference type="ARBA" id="ARBA00022519"/>
    </source>
</evidence>
<dbReference type="SUPFAM" id="SSF53756">
    <property type="entry name" value="UDP-Glycosyltransferase/glycogen phosphorylase"/>
    <property type="match status" value="1"/>
</dbReference>
<dbReference type="RefSeq" id="WP_272750373.1">
    <property type="nucleotide sequence ID" value="NZ_JAQQLF010000001.1"/>
</dbReference>
<dbReference type="EMBL" id="JAQQLF010000001">
    <property type="protein sequence ID" value="MDC7715894.1"/>
    <property type="molecule type" value="Genomic_DNA"/>
</dbReference>
<comment type="similarity">
    <text evidence="9">Belongs to the glycosyltransferase 9 family.</text>
</comment>
<comment type="subcellular location">
    <subcellularLocation>
        <location evidence="1">Cell inner membrane</location>
        <topology evidence="1">Peripheral membrane protein</topology>
        <orientation evidence="1">Cytoplasmic side</orientation>
    </subcellularLocation>
</comment>
<accession>A0ABT5IWA2</accession>
<dbReference type="Pfam" id="PF01075">
    <property type="entry name" value="Glyco_transf_9"/>
    <property type="match status" value="1"/>
</dbReference>
<comment type="catalytic activity">
    <reaction evidence="13">
        <text>an alpha-Kdo-(2-&gt;4)-alpha-Kdo-(2-&gt;6)-lipid A + ADP-L-glycero-beta-D-manno-heptose = an L-alpha-D-Hep-(1-&gt;5)-[alpha-Kdo-(2-&gt;4)]-alpha-Kdo-(2-&gt;6)-lipid A + ADP + H(+)</text>
        <dbReference type="Rhea" id="RHEA:74067"/>
        <dbReference type="ChEBI" id="CHEBI:15378"/>
        <dbReference type="ChEBI" id="CHEBI:61506"/>
        <dbReference type="ChEBI" id="CHEBI:176431"/>
        <dbReference type="ChEBI" id="CHEBI:193068"/>
        <dbReference type="ChEBI" id="CHEBI:456216"/>
        <dbReference type="EC" id="2.4.99.23"/>
    </reaction>
</comment>
<comment type="pathway">
    <text evidence="2">Bacterial outer membrane biogenesis; LPS core biosynthesis.</text>
</comment>
<dbReference type="InterPro" id="IPR011908">
    <property type="entry name" value="LipoPS_heptosylTferase-I"/>
</dbReference>
<dbReference type="PANTHER" id="PTHR30160:SF19">
    <property type="entry name" value="LIPOPOLYSACCHARIDE HEPTOSYLTRANSFERASE 1"/>
    <property type="match status" value="1"/>
</dbReference>
<evidence type="ECO:0000256" key="2">
    <source>
        <dbReference type="ARBA" id="ARBA00004713"/>
    </source>
</evidence>
<reference evidence="14 15" key="1">
    <citation type="submission" date="2023-01" db="EMBL/GenBank/DDBJ databases">
        <title>Novel species of the genus Vogesella isolated from rivers.</title>
        <authorList>
            <person name="Lu H."/>
        </authorList>
    </citation>
    <scope>NUCLEOTIDE SEQUENCE [LARGE SCALE GENOMIC DNA]</scope>
    <source>
        <strain evidence="14 15">DC21W</strain>
    </source>
</reference>
<dbReference type="Proteomes" id="UP001219956">
    <property type="component" value="Unassembled WGS sequence"/>
</dbReference>
<dbReference type="Gene3D" id="3.40.50.2000">
    <property type="entry name" value="Glycogen Phosphorylase B"/>
    <property type="match status" value="2"/>
</dbReference>
<gene>
    <name evidence="14" type="primary">waaC</name>
    <name evidence="14" type="ORF">PQU95_01480</name>
</gene>
<evidence type="ECO:0000256" key="8">
    <source>
        <dbReference type="ARBA" id="ARBA00023136"/>
    </source>
</evidence>
<evidence type="ECO:0000256" key="5">
    <source>
        <dbReference type="ARBA" id="ARBA00022676"/>
    </source>
</evidence>
<comment type="caution">
    <text evidence="14">The sequence shown here is derived from an EMBL/GenBank/DDBJ whole genome shotgun (WGS) entry which is preliminary data.</text>
</comment>
<keyword evidence="15" id="KW-1185">Reference proteome</keyword>
<keyword evidence="6" id="KW-0808">Transferase</keyword>
<sequence length="319" mass="34249">MKNVLLLRTSSMGDLIHTWPALTELAQHQPDTRITWLAEEAFVDIPGLHPQVQATLPIAWRRWRKHLLARDTWQQMAALKQALQGTRWDLVLDAQGLLKSALPGWLANGPLAGYDAASIREPLAARFYDQHYAVSRQLSAIERNRRLFAAAFGYEVSGAPVFGIRAGARPGWLPAGPYAVLLHATSRDSKLWPEPHWLALAAELAAQGLYAVLPWGNAVEQARAQRLAAAMPGAVVAPRVPLREAAALLGHAAAVVGVDTGLTHLANALDVPLVAIYTDTDPALTGVVATVRAANIGRAGEIPPVDAVLALLARVRGAA</sequence>
<evidence type="ECO:0000256" key="11">
    <source>
        <dbReference type="ARBA" id="ARBA00044190"/>
    </source>
</evidence>
<keyword evidence="5" id="KW-0328">Glycosyltransferase</keyword>
<dbReference type="NCBIfam" id="TIGR02193">
    <property type="entry name" value="heptsyl_trn_I"/>
    <property type="match status" value="1"/>
</dbReference>
<evidence type="ECO:0000256" key="6">
    <source>
        <dbReference type="ARBA" id="ARBA00022679"/>
    </source>
</evidence>
<keyword evidence="3" id="KW-1003">Cell membrane</keyword>
<dbReference type="InterPro" id="IPR002201">
    <property type="entry name" value="Glyco_trans_9"/>
</dbReference>
<keyword evidence="8" id="KW-0472">Membrane</keyword>
<evidence type="ECO:0000256" key="9">
    <source>
        <dbReference type="ARBA" id="ARBA00043995"/>
    </source>
</evidence>
<evidence type="ECO:0000313" key="15">
    <source>
        <dbReference type="Proteomes" id="UP001219956"/>
    </source>
</evidence>
<evidence type="ECO:0000313" key="14">
    <source>
        <dbReference type="EMBL" id="MDC7715894.1"/>
    </source>
</evidence>
<evidence type="ECO:0000256" key="1">
    <source>
        <dbReference type="ARBA" id="ARBA00004515"/>
    </source>
</evidence>